<name>A0A179FL91_METCM</name>
<accession>A0A179FL91</accession>
<dbReference type="Proteomes" id="UP000078397">
    <property type="component" value="Unassembled WGS sequence"/>
</dbReference>
<gene>
    <name evidence="1" type="ORF">VFPPC_15949</name>
</gene>
<evidence type="ECO:0000313" key="2">
    <source>
        <dbReference type="Proteomes" id="UP000078397"/>
    </source>
</evidence>
<dbReference type="RefSeq" id="XP_018142890.1">
    <property type="nucleotide sequence ID" value="XM_018293702.1"/>
</dbReference>
<reference evidence="1 2" key="1">
    <citation type="journal article" date="2016" name="PLoS Pathog.">
        <title>Biosynthesis of antibiotic leucinostatins in bio-control fungus Purpureocillium lilacinum and their inhibition on phytophthora revealed by genome mining.</title>
        <authorList>
            <person name="Wang G."/>
            <person name="Liu Z."/>
            <person name="Lin R."/>
            <person name="Li E."/>
            <person name="Mao Z."/>
            <person name="Ling J."/>
            <person name="Yang Y."/>
            <person name="Yin W.B."/>
            <person name="Xie B."/>
        </authorList>
    </citation>
    <scope>NUCLEOTIDE SEQUENCE [LARGE SCALE GENOMIC DNA]</scope>
    <source>
        <strain evidence="1">170</strain>
    </source>
</reference>
<keyword evidence="2" id="KW-1185">Reference proteome</keyword>
<evidence type="ECO:0000313" key="1">
    <source>
        <dbReference type="EMBL" id="OAQ65803.1"/>
    </source>
</evidence>
<dbReference type="EMBL" id="LSBJ02000004">
    <property type="protein sequence ID" value="OAQ65803.1"/>
    <property type="molecule type" value="Genomic_DNA"/>
</dbReference>
<dbReference type="GeneID" id="28857696"/>
<dbReference type="KEGG" id="pchm:VFPPC_15949"/>
<sequence length="239" mass="26539">MEPLSRSSFCVPPSTPELCDSTTRRLGSTHDNRDTITNDTIRYGGKRSSKKTVGLYTMFQAPPYRHDPFLSNFKSWNAHALASRGLGLLSCNVKIALYPARIISHGRLTLTDVVSQIKAPRFTKITVPHLTLSSRTEAHLSGNRAIRPASIHDDFTTSVLVLVSTCEKWPSLDSSLSPSIGMEKCSQTYSTLMCAKTTDQPDFLSMVCRCSTHVEHLCQICSILRHFKVPCSPPSSLYF</sequence>
<dbReference type="AlphaFoldDB" id="A0A179FL91"/>
<comment type="caution">
    <text evidence="1">The sequence shown here is derived from an EMBL/GenBank/DDBJ whole genome shotgun (WGS) entry which is preliminary data.</text>
</comment>
<proteinExistence type="predicted"/>
<protein>
    <submittedName>
        <fullName evidence="1">Uncharacterized protein</fullName>
    </submittedName>
</protein>
<organism evidence="1 2">
    <name type="scientific">Pochonia chlamydosporia 170</name>
    <dbReference type="NCBI Taxonomy" id="1380566"/>
    <lineage>
        <taxon>Eukaryota</taxon>
        <taxon>Fungi</taxon>
        <taxon>Dikarya</taxon>
        <taxon>Ascomycota</taxon>
        <taxon>Pezizomycotina</taxon>
        <taxon>Sordariomycetes</taxon>
        <taxon>Hypocreomycetidae</taxon>
        <taxon>Hypocreales</taxon>
        <taxon>Clavicipitaceae</taxon>
        <taxon>Pochonia</taxon>
    </lineage>
</organism>